<proteinExistence type="predicted"/>
<feature type="non-terminal residue" evidence="2">
    <location>
        <position position="1"/>
    </location>
</feature>
<dbReference type="EMBL" id="LRGB01008125">
    <property type="protein sequence ID" value="KZS00915.1"/>
    <property type="molecule type" value="Genomic_DNA"/>
</dbReference>
<dbReference type="AlphaFoldDB" id="A0A164I5Z6"/>
<sequence>RPRDRRRAARWCRGRAGLHLAEQAGPAHHPLPHPRSDPAAAAHLAQHAAHGQDRRPQRRHADHPRRQYVPDPDRGARAAGAAALGPVPDRGLARGRTRRSGGALRAAAGRRSRRWQPGRPGGQVLAAPHQDPGG</sequence>
<reference evidence="2 3" key="1">
    <citation type="submission" date="2016-03" db="EMBL/GenBank/DDBJ databases">
        <title>EvidentialGene: Evidence-directed Construction of Genes on Genomes.</title>
        <authorList>
            <person name="Gilbert D.G."/>
            <person name="Choi J.-H."/>
            <person name="Mockaitis K."/>
            <person name="Colbourne J."/>
            <person name="Pfrender M."/>
        </authorList>
    </citation>
    <scope>NUCLEOTIDE SEQUENCE [LARGE SCALE GENOMIC DNA]</scope>
    <source>
        <strain evidence="2 3">Xinb3</strain>
        <tissue evidence="2">Complete organism</tissue>
    </source>
</reference>
<evidence type="ECO:0000313" key="2">
    <source>
        <dbReference type="EMBL" id="KZS00915.1"/>
    </source>
</evidence>
<organism evidence="2 3">
    <name type="scientific">Daphnia magna</name>
    <dbReference type="NCBI Taxonomy" id="35525"/>
    <lineage>
        <taxon>Eukaryota</taxon>
        <taxon>Metazoa</taxon>
        <taxon>Ecdysozoa</taxon>
        <taxon>Arthropoda</taxon>
        <taxon>Crustacea</taxon>
        <taxon>Branchiopoda</taxon>
        <taxon>Diplostraca</taxon>
        <taxon>Cladocera</taxon>
        <taxon>Anomopoda</taxon>
        <taxon>Daphniidae</taxon>
        <taxon>Daphnia</taxon>
    </lineage>
</organism>
<feature type="compositionally biased region" description="Low complexity" evidence="1">
    <location>
        <begin position="39"/>
        <end position="49"/>
    </location>
</feature>
<protein>
    <submittedName>
        <fullName evidence="2">Uncharacterized protein</fullName>
    </submittedName>
</protein>
<comment type="caution">
    <text evidence="2">The sequence shown here is derived from an EMBL/GenBank/DDBJ whole genome shotgun (WGS) entry which is preliminary data.</text>
</comment>
<feature type="non-terminal residue" evidence="2">
    <location>
        <position position="134"/>
    </location>
</feature>
<gene>
    <name evidence="2" type="ORF">APZ42_002601</name>
</gene>
<dbReference type="Proteomes" id="UP000076858">
    <property type="component" value="Unassembled WGS sequence"/>
</dbReference>
<keyword evidence="3" id="KW-1185">Reference proteome</keyword>
<feature type="region of interest" description="Disordered" evidence="1">
    <location>
        <begin position="1"/>
        <end position="134"/>
    </location>
</feature>
<name>A0A164I5Z6_9CRUS</name>
<accession>A0A164I5Z6</accession>
<evidence type="ECO:0000313" key="3">
    <source>
        <dbReference type="Proteomes" id="UP000076858"/>
    </source>
</evidence>
<evidence type="ECO:0000256" key="1">
    <source>
        <dbReference type="SAM" id="MobiDB-lite"/>
    </source>
</evidence>
<feature type="compositionally biased region" description="Basic residues" evidence="1">
    <location>
        <begin position="1"/>
        <end position="13"/>
    </location>
</feature>